<accession>A0A165IV96</accession>
<evidence type="ECO:0008006" key="3">
    <source>
        <dbReference type="Google" id="ProtNLM"/>
    </source>
</evidence>
<evidence type="ECO:0000313" key="1">
    <source>
        <dbReference type="EMBL" id="KZE44439.1"/>
    </source>
</evidence>
<dbReference type="Proteomes" id="UP000076510">
    <property type="component" value="Unassembled WGS sequence"/>
</dbReference>
<dbReference type="InterPro" id="IPR029787">
    <property type="entry name" value="Nucleotide_cyclase"/>
</dbReference>
<proteinExistence type="predicted"/>
<sequence length="457" mass="51651">MDSKRGTNNSEINIGIICPEALVDQTKDTLKSFPNFKPHFGIMGPGSMISEVARGLMYEVDVLMFTDYHLYKLAKPFIDFPIPVHHVPLMGTGLYRSLFLIKNQFGLTHLSVDTVEQKYVKKILGELSVKDYELHVFPSFEKNTPLIDDIVTFHADNFHRDGSVGLTGIEEVSRRLQAIHVPCQWVTPTHQDMIVSLERALLATETRRNKEAQIVFGLINIDDFKRVAEKYQSEHDIQILKLNIQQMLLDYIKQLDGHLIALGGEEYSFITTRGIFERETRGYKFIPLLQDTNQAMGITLSIGVGFGTTAAEAGSHARLALRQAKDSGGDVCYIVRENRSVLGPVDITSNMHYERYDLAITDAELLEKAEKAGMSAAYMTKLMARVARYGIIDYTAQELASTLNITVRSAHRILLKWMDVELVDIVGEEKLTHKGRPRRIYRLSFILDQSGKELPTS</sequence>
<dbReference type="Gene3D" id="3.30.70.270">
    <property type="match status" value="1"/>
</dbReference>
<dbReference type="SUPFAM" id="SSF55073">
    <property type="entry name" value="Nucleotide cyclase"/>
    <property type="match status" value="1"/>
</dbReference>
<name>A0A165IV96_9BACI</name>
<dbReference type="OrthoDB" id="4986073at2"/>
<gene>
    <name evidence="1" type="ORF">AV649_07370</name>
</gene>
<dbReference type="Pfam" id="PF24898">
    <property type="entry name" value="GGDEF_GdpP"/>
    <property type="match status" value="1"/>
</dbReference>
<dbReference type="RefSeq" id="WP_063191784.1">
    <property type="nucleotide sequence ID" value="NZ_JBLGCT010000001.1"/>
</dbReference>
<dbReference type="AlphaFoldDB" id="A0A165IV96"/>
<reference evidence="2" key="1">
    <citation type="submission" date="2016-01" db="EMBL/GenBank/DDBJ databases">
        <title>Whole genome sequencing of Bhargavaea cecembensis T14.</title>
        <authorList>
            <person name="Hong K.W."/>
        </authorList>
    </citation>
    <scope>NUCLEOTIDE SEQUENCE [LARGE SCALE GENOMIC DNA]</scope>
    <source>
        <strain evidence="2">M19</strain>
    </source>
</reference>
<organism evidence="1 2">
    <name type="scientific">Rossellomorea marisflavi</name>
    <dbReference type="NCBI Taxonomy" id="189381"/>
    <lineage>
        <taxon>Bacteria</taxon>
        <taxon>Bacillati</taxon>
        <taxon>Bacillota</taxon>
        <taxon>Bacilli</taxon>
        <taxon>Bacillales</taxon>
        <taxon>Bacillaceae</taxon>
        <taxon>Rossellomorea</taxon>
    </lineage>
</organism>
<dbReference type="EMBL" id="LQQY01000043">
    <property type="protein sequence ID" value="KZE44439.1"/>
    <property type="molecule type" value="Genomic_DNA"/>
</dbReference>
<protein>
    <recommendedName>
        <fullName evidence="3">GGDEF domain-containing protein</fullName>
    </recommendedName>
</protein>
<dbReference type="InterPro" id="IPR043128">
    <property type="entry name" value="Rev_trsase/Diguanyl_cyclase"/>
</dbReference>
<evidence type="ECO:0000313" key="2">
    <source>
        <dbReference type="Proteomes" id="UP000076510"/>
    </source>
</evidence>
<comment type="caution">
    <text evidence="1">The sequence shown here is derived from an EMBL/GenBank/DDBJ whole genome shotgun (WGS) entry which is preliminary data.</text>
</comment>